<name>I7K6F6_9CLOT</name>
<proteinExistence type="predicted"/>
<dbReference type="AlphaFoldDB" id="I7K6F6"/>
<evidence type="ECO:0000313" key="2">
    <source>
        <dbReference type="Proteomes" id="UP000007652"/>
    </source>
</evidence>
<dbReference type="STRING" id="857293.CAAU_1055"/>
<organism evidence="1 2">
    <name type="scientific">Caloramator australicus RC3</name>
    <dbReference type="NCBI Taxonomy" id="857293"/>
    <lineage>
        <taxon>Bacteria</taxon>
        <taxon>Bacillati</taxon>
        <taxon>Bacillota</taxon>
        <taxon>Clostridia</taxon>
        <taxon>Eubacteriales</taxon>
        <taxon>Clostridiaceae</taxon>
        <taxon>Caloramator</taxon>
    </lineage>
</organism>
<gene>
    <name evidence="1" type="ORF">CAAU_1055</name>
</gene>
<protein>
    <submittedName>
        <fullName evidence="1">Uncharacterized protein</fullName>
    </submittedName>
</protein>
<accession>I7K6F6</accession>
<comment type="caution">
    <text evidence="1">The sequence shown here is derived from an EMBL/GenBank/DDBJ whole genome shotgun (WGS) entry which is preliminary data.</text>
</comment>
<evidence type="ECO:0000313" key="1">
    <source>
        <dbReference type="EMBL" id="CCJ33139.1"/>
    </source>
</evidence>
<reference evidence="1 2" key="1">
    <citation type="journal article" date="2011" name="J. Bacteriol.">
        <title>Draft genome sequence of Caloramator australicus strain RC3T, a thermoanaerobe from the Great Artesian Basin of Australia.</title>
        <authorList>
            <person name="Ogg C.D."/>
            <person name="Patel B.K.C."/>
        </authorList>
    </citation>
    <scope>NUCLEOTIDE SEQUENCE [LARGE SCALE GENOMIC DNA]</scope>
    <source>
        <strain evidence="1 2">RC3</strain>
    </source>
</reference>
<keyword evidence="2" id="KW-1185">Reference proteome</keyword>
<dbReference type="EMBL" id="CAKP01000063">
    <property type="protein sequence ID" value="CCJ33139.1"/>
    <property type="molecule type" value="Genomic_DNA"/>
</dbReference>
<sequence length="86" mass="9931">MDFGSLRNFLFSLKENASERAPSGQKFAQYVLFFVIIVNVIPKMKYKNIANHILRPHIKKNIIPNDAICVFLSLSFVIKNHPRNTI</sequence>
<dbReference type="Proteomes" id="UP000007652">
    <property type="component" value="Unassembled WGS sequence"/>
</dbReference>